<keyword evidence="7 12" id="KW-1133">Transmembrane helix</keyword>
<reference evidence="14 15" key="1">
    <citation type="submission" date="2019-07" db="EMBL/GenBank/DDBJ databases">
        <title>Whole genome shotgun sequence of Microvirga aerophila NBRC 106136.</title>
        <authorList>
            <person name="Hosoyama A."/>
            <person name="Uohara A."/>
            <person name="Ohji S."/>
            <person name="Ichikawa N."/>
        </authorList>
    </citation>
    <scope>NUCLEOTIDE SEQUENCE [LARGE SCALE GENOMIC DNA]</scope>
    <source>
        <strain evidence="14 15">NBRC 106136</strain>
    </source>
</reference>
<dbReference type="InterPro" id="IPR035906">
    <property type="entry name" value="MetI-like_sf"/>
</dbReference>
<evidence type="ECO:0000256" key="2">
    <source>
        <dbReference type="ARBA" id="ARBA00010072"/>
    </source>
</evidence>
<accession>A0A512BMS0</accession>
<dbReference type="EMBL" id="BJYU01000008">
    <property type="protein sequence ID" value="GEO13256.1"/>
    <property type="molecule type" value="Genomic_DNA"/>
</dbReference>
<evidence type="ECO:0000256" key="4">
    <source>
        <dbReference type="ARBA" id="ARBA00022475"/>
    </source>
</evidence>
<dbReference type="CDD" id="cd06261">
    <property type="entry name" value="TM_PBP2"/>
    <property type="match status" value="1"/>
</dbReference>
<comment type="function">
    <text evidence="9">Part of the ABC transporter complex GltIJKL involved in glutamate and aspartate uptake. Probably responsible for the translocation of the substrate across the membrane.</text>
</comment>
<keyword evidence="15" id="KW-1185">Reference proteome</keyword>
<keyword evidence="8 12" id="KW-0472">Membrane</keyword>
<dbReference type="InterPro" id="IPR010065">
    <property type="entry name" value="AA_ABC_transptr_permease_3TM"/>
</dbReference>
<dbReference type="InterPro" id="IPR043429">
    <property type="entry name" value="ArtM/GltK/GlnP/TcyL/YhdX-like"/>
</dbReference>
<evidence type="ECO:0000256" key="12">
    <source>
        <dbReference type="RuleBase" id="RU363032"/>
    </source>
</evidence>
<keyword evidence="6" id="KW-0029">Amino-acid transport</keyword>
<comment type="subunit">
    <text evidence="10">The complex is composed of two ATP-binding proteins (GltL), two transmembrane proteins (GltJ and GltK) and a solute-binding protein (GltI).</text>
</comment>
<dbReference type="RefSeq" id="WP_114185413.1">
    <property type="nucleotide sequence ID" value="NZ_BJYU01000008.1"/>
</dbReference>
<dbReference type="NCBIfam" id="TIGR01726">
    <property type="entry name" value="HEQRo_perm_3TM"/>
    <property type="match status" value="1"/>
</dbReference>
<evidence type="ECO:0000256" key="5">
    <source>
        <dbReference type="ARBA" id="ARBA00022692"/>
    </source>
</evidence>
<dbReference type="PANTHER" id="PTHR30614:SF0">
    <property type="entry name" value="L-CYSTINE TRANSPORT SYSTEM PERMEASE PROTEIN TCYL"/>
    <property type="match status" value="1"/>
</dbReference>
<evidence type="ECO:0000256" key="7">
    <source>
        <dbReference type="ARBA" id="ARBA00022989"/>
    </source>
</evidence>
<dbReference type="GO" id="GO:0043190">
    <property type="term" value="C:ATP-binding cassette (ABC) transporter complex"/>
    <property type="evidence" value="ECO:0007669"/>
    <property type="project" value="InterPro"/>
</dbReference>
<dbReference type="InterPro" id="IPR000515">
    <property type="entry name" value="MetI-like"/>
</dbReference>
<sequence>MSSAAAEAAIGSGTGTERFDPSIAHLTHVPRRHYGRWIASLLIVLAFAYVGKAFAEGQIDWKVVGQFFTAQAIMEGLVNTIIMTFCAMALGIVLGILFAVMVMSPNPVLKGVAVFYIWFFRGTPLILQLLIWFNLALVFPRIGIPGLFEARMVDVMTPFVATLLGLGINQGAYTAEVVRSGILSVDTGQTEAAKSIGMTRLTTLRRIVLPQAMRVIIPPVGNEVISMVKLTSIASVIGFAEVLRNAQTIYYANARVIELLIVAAAWYLMIVTVLSVGQHFLERYFAKGHNRRRARVAARPAVGA</sequence>
<name>A0A512BMS0_9HYPH</name>
<evidence type="ECO:0000313" key="14">
    <source>
        <dbReference type="EMBL" id="GEO13256.1"/>
    </source>
</evidence>
<evidence type="ECO:0000256" key="3">
    <source>
        <dbReference type="ARBA" id="ARBA00022448"/>
    </source>
</evidence>
<proteinExistence type="inferred from homology"/>
<evidence type="ECO:0000313" key="15">
    <source>
        <dbReference type="Proteomes" id="UP000321085"/>
    </source>
</evidence>
<dbReference type="OrthoDB" id="9814550at2"/>
<feature type="transmembrane region" description="Helical" evidence="12">
    <location>
        <begin position="34"/>
        <end position="55"/>
    </location>
</feature>
<keyword evidence="5 12" id="KW-0812">Transmembrane</keyword>
<evidence type="ECO:0000256" key="8">
    <source>
        <dbReference type="ARBA" id="ARBA00023136"/>
    </source>
</evidence>
<dbReference type="PROSITE" id="PS50928">
    <property type="entry name" value="ABC_TM1"/>
    <property type="match status" value="1"/>
</dbReference>
<evidence type="ECO:0000256" key="10">
    <source>
        <dbReference type="ARBA" id="ARBA00062718"/>
    </source>
</evidence>
<evidence type="ECO:0000256" key="9">
    <source>
        <dbReference type="ARBA" id="ARBA00060298"/>
    </source>
</evidence>
<feature type="transmembrane region" description="Helical" evidence="12">
    <location>
        <begin position="259"/>
        <end position="281"/>
    </location>
</feature>
<protein>
    <recommendedName>
        <fullName evidence="11">Glutamate/aspartate import permease protein GltK</fullName>
    </recommendedName>
</protein>
<dbReference type="GO" id="GO:0022857">
    <property type="term" value="F:transmembrane transporter activity"/>
    <property type="evidence" value="ECO:0007669"/>
    <property type="project" value="InterPro"/>
</dbReference>
<dbReference type="GO" id="GO:0006865">
    <property type="term" value="P:amino acid transport"/>
    <property type="evidence" value="ECO:0007669"/>
    <property type="project" value="UniProtKB-KW"/>
</dbReference>
<evidence type="ECO:0000259" key="13">
    <source>
        <dbReference type="PROSITE" id="PS50928"/>
    </source>
</evidence>
<evidence type="ECO:0000256" key="6">
    <source>
        <dbReference type="ARBA" id="ARBA00022970"/>
    </source>
</evidence>
<comment type="caution">
    <text evidence="14">The sequence shown here is derived from an EMBL/GenBank/DDBJ whole genome shotgun (WGS) entry which is preliminary data.</text>
</comment>
<gene>
    <name evidence="14" type="ORF">MAE02_09520</name>
</gene>
<dbReference type="Proteomes" id="UP000321085">
    <property type="component" value="Unassembled WGS sequence"/>
</dbReference>
<feature type="transmembrane region" description="Helical" evidence="12">
    <location>
        <begin position="76"/>
        <end position="103"/>
    </location>
</feature>
<dbReference type="Pfam" id="PF00528">
    <property type="entry name" value="BPD_transp_1"/>
    <property type="match status" value="1"/>
</dbReference>
<comment type="subcellular location">
    <subcellularLocation>
        <location evidence="1">Cell inner membrane</location>
        <topology evidence="1">Multi-pass membrane protein</topology>
    </subcellularLocation>
    <subcellularLocation>
        <location evidence="12">Cell membrane</location>
        <topology evidence="12">Multi-pass membrane protein</topology>
    </subcellularLocation>
</comment>
<feature type="domain" description="ABC transmembrane type-1" evidence="13">
    <location>
        <begin position="77"/>
        <end position="278"/>
    </location>
</feature>
<keyword evidence="4" id="KW-1003">Cell membrane</keyword>
<comment type="similarity">
    <text evidence="2">Belongs to the binding-protein-dependent transport system permease family. HisMQ subfamily.</text>
</comment>
<dbReference type="Gene3D" id="1.10.3720.10">
    <property type="entry name" value="MetI-like"/>
    <property type="match status" value="1"/>
</dbReference>
<dbReference type="AlphaFoldDB" id="A0A512BMS0"/>
<feature type="transmembrane region" description="Helical" evidence="12">
    <location>
        <begin position="115"/>
        <end position="139"/>
    </location>
</feature>
<evidence type="ECO:0000256" key="1">
    <source>
        <dbReference type="ARBA" id="ARBA00004429"/>
    </source>
</evidence>
<evidence type="ECO:0000256" key="11">
    <source>
        <dbReference type="ARBA" id="ARBA00073645"/>
    </source>
</evidence>
<keyword evidence="3 12" id="KW-0813">Transport</keyword>
<organism evidence="14 15">
    <name type="scientific">Microvirga aerophila</name>
    <dbReference type="NCBI Taxonomy" id="670291"/>
    <lineage>
        <taxon>Bacteria</taxon>
        <taxon>Pseudomonadati</taxon>
        <taxon>Pseudomonadota</taxon>
        <taxon>Alphaproteobacteria</taxon>
        <taxon>Hyphomicrobiales</taxon>
        <taxon>Methylobacteriaceae</taxon>
        <taxon>Microvirga</taxon>
    </lineage>
</organism>
<dbReference type="FunFam" id="1.10.3720.10:FF:000006">
    <property type="entry name" value="Glutamate/aspartate ABC transporter, permease protein GltK"/>
    <property type="match status" value="1"/>
</dbReference>
<dbReference type="SUPFAM" id="SSF161098">
    <property type="entry name" value="MetI-like"/>
    <property type="match status" value="1"/>
</dbReference>
<dbReference type="PANTHER" id="PTHR30614">
    <property type="entry name" value="MEMBRANE COMPONENT OF AMINO ACID ABC TRANSPORTER"/>
    <property type="match status" value="1"/>
</dbReference>